<protein>
    <submittedName>
        <fullName evidence="2">Uncharacterized protein</fullName>
    </submittedName>
</protein>
<sequence>MKVKLSKYLETCGLKSELYPAWSLLGFKALANFLVYADQPFIAGCDPPRNDLHVASIEVNMVSDLESDLSDDEASVWNEYSSGDERDDQSRKVV</sequence>
<name>A0A9N8E8D7_9STRA</name>
<reference evidence="2" key="1">
    <citation type="submission" date="2020-06" db="EMBL/GenBank/DDBJ databases">
        <authorList>
            <consortium name="Plant Systems Biology data submission"/>
        </authorList>
    </citation>
    <scope>NUCLEOTIDE SEQUENCE</scope>
    <source>
        <strain evidence="2">D6</strain>
    </source>
</reference>
<dbReference type="Proteomes" id="UP001153069">
    <property type="component" value="Unassembled WGS sequence"/>
</dbReference>
<comment type="caution">
    <text evidence="2">The sequence shown here is derived from an EMBL/GenBank/DDBJ whole genome shotgun (WGS) entry which is preliminary data.</text>
</comment>
<feature type="region of interest" description="Disordered" evidence="1">
    <location>
        <begin position="67"/>
        <end position="94"/>
    </location>
</feature>
<evidence type="ECO:0000256" key="1">
    <source>
        <dbReference type="SAM" id="MobiDB-lite"/>
    </source>
</evidence>
<keyword evidence="3" id="KW-1185">Reference proteome</keyword>
<evidence type="ECO:0000313" key="2">
    <source>
        <dbReference type="EMBL" id="CAB9513935.1"/>
    </source>
</evidence>
<accession>A0A9N8E8D7</accession>
<dbReference type="EMBL" id="CAICTM010000621">
    <property type="protein sequence ID" value="CAB9513935.1"/>
    <property type="molecule type" value="Genomic_DNA"/>
</dbReference>
<dbReference type="AlphaFoldDB" id="A0A9N8E8D7"/>
<proteinExistence type="predicted"/>
<gene>
    <name evidence="2" type="ORF">SEMRO_622_G176990.1</name>
</gene>
<evidence type="ECO:0000313" key="3">
    <source>
        <dbReference type="Proteomes" id="UP001153069"/>
    </source>
</evidence>
<organism evidence="2 3">
    <name type="scientific">Seminavis robusta</name>
    <dbReference type="NCBI Taxonomy" id="568900"/>
    <lineage>
        <taxon>Eukaryota</taxon>
        <taxon>Sar</taxon>
        <taxon>Stramenopiles</taxon>
        <taxon>Ochrophyta</taxon>
        <taxon>Bacillariophyta</taxon>
        <taxon>Bacillariophyceae</taxon>
        <taxon>Bacillariophycidae</taxon>
        <taxon>Naviculales</taxon>
        <taxon>Naviculaceae</taxon>
        <taxon>Seminavis</taxon>
    </lineage>
</organism>